<reference evidence="3 4" key="1">
    <citation type="submission" date="2019-11" db="EMBL/GenBank/DDBJ databases">
        <title>The genome sequence of Methylocystis heyeri.</title>
        <authorList>
            <person name="Oshkin I.Y."/>
            <person name="Miroshnikov K."/>
            <person name="Dedysh S.N."/>
        </authorList>
    </citation>
    <scope>NUCLEOTIDE SEQUENCE [LARGE SCALE GENOMIC DNA]</scope>
    <source>
        <strain evidence="3 4">H2</strain>
    </source>
</reference>
<dbReference type="InterPro" id="IPR009078">
    <property type="entry name" value="Ferritin-like_SF"/>
</dbReference>
<dbReference type="Pfam" id="PF02332">
    <property type="entry name" value="Phenol_Hydrox"/>
    <property type="match status" value="1"/>
</dbReference>
<dbReference type="AlphaFoldDB" id="A0A6B8KGN7"/>
<evidence type="ECO:0000256" key="1">
    <source>
        <dbReference type="ARBA" id="ARBA00023002"/>
    </source>
</evidence>
<evidence type="ECO:0000313" key="4">
    <source>
        <dbReference type="Proteomes" id="UP000309061"/>
    </source>
</evidence>
<gene>
    <name evidence="3" type="ORF">H2LOC_014415</name>
</gene>
<dbReference type="EMBL" id="CP046052">
    <property type="protein sequence ID" value="QGM46792.1"/>
    <property type="molecule type" value="Genomic_DNA"/>
</dbReference>
<proteinExistence type="predicted"/>
<dbReference type="InterPro" id="IPR012078">
    <property type="entry name" value="MP_mOase_hydro"/>
</dbReference>
<evidence type="ECO:0000313" key="3">
    <source>
        <dbReference type="EMBL" id="QGM46792.1"/>
    </source>
</evidence>
<keyword evidence="1" id="KW-0560">Oxidoreductase</keyword>
<dbReference type="InterPro" id="IPR054956">
    <property type="entry name" value="MethMoxA_beta"/>
</dbReference>
<dbReference type="NCBIfam" id="NF045802">
    <property type="entry name" value="MethMoxAlphaMmoY"/>
    <property type="match status" value="1"/>
</dbReference>
<name>A0A6B8KGN7_9HYPH</name>
<dbReference type="PIRSF" id="PIRSF000040">
    <property type="entry name" value="MMOH_comp"/>
    <property type="match status" value="1"/>
</dbReference>
<sequence length="396" mass="45534">MSQPQQSSAVTKRGLIDPERAAVILKAVPDHALDTQRKYHYFIQPRWKRLSEYEQLSIYAQPNPDWIAGGLDWGDWTQKFHGGRPSWGNESTELRTTDWYRHRDPARRWHAPYVKDKSEEARYTQRFLQAYASEGSIRTIDVYWRDEILNKYYGALLYNEYGLFNSHSSVGRDCLSDVIRQTAVFASLDKVDNAQMIQMERLFIAKLVPGFDAATDIPKKIWTSDPIYAGARSTVEGIWQGIQDWNEILWAGHAVYDATFGQFVRREFFQRLATVYGDTLTPFFTAQSQTYFQITRGAIEDLFVHCLANDHEFGAHNRAFLHVWTDHYLGQSVNALKDFVGLYAKVEKVAGATDKAGVSQALHRVFSDWKADYADKISYKVNVDQQVDAILAGFKN</sequence>
<dbReference type="OrthoDB" id="9806768at2"/>
<dbReference type="CDD" id="cd01058">
    <property type="entry name" value="AAMH_B"/>
    <property type="match status" value="1"/>
</dbReference>
<dbReference type="Gene3D" id="1.10.620.20">
    <property type="entry name" value="Ribonucleotide Reductase, subunit A"/>
    <property type="match status" value="1"/>
</dbReference>
<dbReference type="SUPFAM" id="SSF47240">
    <property type="entry name" value="Ferritin-like"/>
    <property type="match status" value="1"/>
</dbReference>
<dbReference type="GO" id="GO:0016709">
    <property type="term" value="F:oxidoreductase activity, acting on paired donors, with incorporation or reduction of molecular oxygen, NAD(P)H as one donor, and incorporation of one atom of oxygen"/>
    <property type="evidence" value="ECO:0007669"/>
    <property type="project" value="InterPro"/>
</dbReference>
<evidence type="ECO:0000256" key="2">
    <source>
        <dbReference type="ARBA" id="ARBA00023033"/>
    </source>
</evidence>
<dbReference type="RefSeq" id="WP_136497681.1">
    <property type="nucleotide sequence ID" value="NZ_CP046052.1"/>
</dbReference>
<dbReference type="KEGG" id="mhey:H2LOC_014415"/>
<keyword evidence="4" id="KW-1185">Reference proteome</keyword>
<dbReference type="InterPro" id="IPR012348">
    <property type="entry name" value="RNR-like"/>
</dbReference>
<accession>A0A6B8KGN7</accession>
<organism evidence="3 4">
    <name type="scientific">Methylocystis heyeri</name>
    <dbReference type="NCBI Taxonomy" id="391905"/>
    <lineage>
        <taxon>Bacteria</taxon>
        <taxon>Pseudomonadati</taxon>
        <taxon>Pseudomonadota</taxon>
        <taxon>Alphaproteobacteria</taxon>
        <taxon>Hyphomicrobiales</taxon>
        <taxon>Methylocystaceae</taxon>
        <taxon>Methylocystis</taxon>
    </lineage>
</organism>
<dbReference type="InterPro" id="IPR003430">
    <property type="entry name" value="Phenol_Hydrox"/>
</dbReference>
<keyword evidence="2 3" id="KW-0503">Monooxygenase</keyword>
<dbReference type="Proteomes" id="UP000309061">
    <property type="component" value="Chromosome"/>
</dbReference>
<protein>
    <submittedName>
        <fullName evidence="3">Methane monooxygenase</fullName>
    </submittedName>
</protein>